<keyword evidence="5 6" id="KW-0067">ATP-binding</keyword>
<dbReference type="InterPro" id="IPR017441">
    <property type="entry name" value="Protein_kinase_ATP_BS"/>
</dbReference>
<evidence type="ECO:0000256" key="3">
    <source>
        <dbReference type="ARBA" id="ARBA00022741"/>
    </source>
</evidence>
<dbReference type="PROSITE" id="PS50011">
    <property type="entry name" value="PROTEIN_KINASE_DOM"/>
    <property type="match status" value="1"/>
</dbReference>
<dbReference type="KEGG" id="ehx:EMIHUDRAFT_77004"/>
<keyword evidence="3 6" id="KW-0547">Nucleotide-binding</keyword>
<dbReference type="RefSeq" id="XP_005762559.1">
    <property type="nucleotide sequence ID" value="XM_005762502.1"/>
</dbReference>
<dbReference type="PROSITE" id="PS00108">
    <property type="entry name" value="PROTEIN_KINASE_ST"/>
    <property type="match status" value="1"/>
</dbReference>
<reference evidence="10" key="2">
    <citation type="submission" date="2024-10" db="UniProtKB">
        <authorList>
            <consortium name="EnsemblProtists"/>
        </authorList>
    </citation>
    <scope>IDENTIFICATION</scope>
</reference>
<evidence type="ECO:0000256" key="8">
    <source>
        <dbReference type="SAM" id="MobiDB-lite"/>
    </source>
</evidence>
<dbReference type="Gene3D" id="1.10.510.10">
    <property type="entry name" value="Transferase(Phosphotransferase) domain 1"/>
    <property type="match status" value="1"/>
</dbReference>
<dbReference type="InterPro" id="IPR000719">
    <property type="entry name" value="Prot_kinase_dom"/>
</dbReference>
<evidence type="ECO:0000313" key="10">
    <source>
        <dbReference type="EnsemblProtists" id="EOD10130"/>
    </source>
</evidence>
<organism evidence="10 11">
    <name type="scientific">Emiliania huxleyi (strain CCMP1516)</name>
    <dbReference type="NCBI Taxonomy" id="280463"/>
    <lineage>
        <taxon>Eukaryota</taxon>
        <taxon>Haptista</taxon>
        <taxon>Haptophyta</taxon>
        <taxon>Prymnesiophyceae</taxon>
        <taxon>Isochrysidales</taxon>
        <taxon>Noelaerhabdaceae</taxon>
        <taxon>Emiliania</taxon>
    </lineage>
</organism>
<dbReference type="Proteomes" id="UP000013827">
    <property type="component" value="Unassembled WGS sequence"/>
</dbReference>
<evidence type="ECO:0000256" key="2">
    <source>
        <dbReference type="ARBA" id="ARBA00022679"/>
    </source>
</evidence>
<feature type="binding site" evidence="6">
    <location>
        <position position="107"/>
    </location>
    <ligand>
        <name>ATP</name>
        <dbReference type="ChEBI" id="CHEBI:30616"/>
    </ligand>
</feature>
<keyword evidence="1 7" id="KW-0723">Serine/threonine-protein kinase</keyword>
<reference evidence="11" key="1">
    <citation type="journal article" date="2013" name="Nature">
        <title>Pan genome of the phytoplankton Emiliania underpins its global distribution.</title>
        <authorList>
            <person name="Read B.A."/>
            <person name="Kegel J."/>
            <person name="Klute M.J."/>
            <person name="Kuo A."/>
            <person name="Lefebvre S.C."/>
            <person name="Maumus F."/>
            <person name="Mayer C."/>
            <person name="Miller J."/>
            <person name="Monier A."/>
            <person name="Salamov A."/>
            <person name="Young J."/>
            <person name="Aguilar M."/>
            <person name="Claverie J.M."/>
            <person name="Frickenhaus S."/>
            <person name="Gonzalez K."/>
            <person name="Herman E.K."/>
            <person name="Lin Y.C."/>
            <person name="Napier J."/>
            <person name="Ogata H."/>
            <person name="Sarno A.F."/>
            <person name="Shmutz J."/>
            <person name="Schroeder D."/>
            <person name="de Vargas C."/>
            <person name="Verret F."/>
            <person name="von Dassow P."/>
            <person name="Valentin K."/>
            <person name="Van de Peer Y."/>
            <person name="Wheeler G."/>
            <person name="Dacks J.B."/>
            <person name="Delwiche C.F."/>
            <person name="Dyhrman S.T."/>
            <person name="Glockner G."/>
            <person name="John U."/>
            <person name="Richards T."/>
            <person name="Worden A.Z."/>
            <person name="Zhang X."/>
            <person name="Grigoriev I.V."/>
            <person name="Allen A.E."/>
            <person name="Bidle K."/>
            <person name="Borodovsky M."/>
            <person name="Bowler C."/>
            <person name="Brownlee C."/>
            <person name="Cock J.M."/>
            <person name="Elias M."/>
            <person name="Gladyshev V.N."/>
            <person name="Groth M."/>
            <person name="Guda C."/>
            <person name="Hadaegh A."/>
            <person name="Iglesias-Rodriguez M.D."/>
            <person name="Jenkins J."/>
            <person name="Jones B.M."/>
            <person name="Lawson T."/>
            <person name="Leese F."/>
            <person name="Lindquist E."/>
            <person name="Lobanov A."/>
            <person name="Lomsadze A."/>
            <person name="Malik S.B."/>
            <person name="Marsh M.E."/>
            <person name="Mackinder L."/>
            <person name="Mock T."/>
            <person name="Mueller-Roeber B."/>
            <person name="Pagarete A."/>
            <person name="Parker M."/>
            <person name="Probert I."/>
            <person name="Quesneville H."/>
            <person name="Raines C."/>
            <person name="Rensing S.A."/>
            <person name="Riano-Pachon D.M."/>
            <person name="Richier S."/>
            <person name="Rokitta S."/>
            <person name="Shiraiwa Y."/>
            <person name="Soanes D.M."/>
            <person name="van der Giezen M."/>
            <person name="Wahlund T.M."/>
            <person name="Williams B."/>
            <person name="Wilson W."/>
            <person name="Wolfe G."/>
            <person name="Wurch L.L."/>
        </authorList>
    </citation>
    <scope>NUCLEOTIDE SEQUENCE</scope>
</reference>
<proteinExistence type="inferred from homology"/>
<feature type="domain" description="Protein kinase" evidence="9">
    <location>
        <begin position="78"/>
        <end position="335"/>
    </location>
</feature>
<dbReference type="PaxDb" id="2903-EOD10130"/>
<dbReference type="GO" id="GO:0005524">
    <property type="term" value="F:ATP binding"/>
    <property type="evidence" value="ECO:0007669"/>
    <property type="project" value="UniProtKB-UniRule"/>
</dbReference>
<keyword evidence="4" id="KW-0418">Kinase</keyword>
<sequence>MRRLLSSRLLHPQARRAGRRLLPRTTAEVWAAAASCAAAAAGAAAAASQSSEKPGTSAVQSLVRFSSTEEHRRLEDDYELGEEIGRGHFATVRRARHRETGEVVAVKQIASSRRSKSGGGGAAKRPPSEVRREVEIMRLAGRHRNIVELRGVYETEGGWALVMEYVGGGELFDRLVQYGAYSEQQASALFRQVGEAIAHLHALGVCHRDLKPENLLLSGADQRPGGEGEGEQPPLTIKVCDLGLAAHLEASQDRQGTWAYWAPECFTATRGSGREIDMWSVGVMLYIMLSGRHPFETFPGEPESQAPPARPRPARPAARREGTIGRQVPDKQVMG</sequence>
<dbReference type="InterPro" id="IPR011009">
    <property type="entry name" value="Kinase-like_dom_sf"/>
</dbReference>
<dbReference type="OMA" id="AHAWISP"/>
<dbReference type="GO" id="GO:0004674">
    <property type="term" value="F:protein serine/threonine kinase activity"/>
    <property type="evidence" value="ECO:0007669"/>
    <property type="project" value="UniProtKB-KW"/>
</dbReference>
<dbReference type="STRING" id="2903.R1D6F8"/>
<feature type="compositionally biased region" description="Polar residues" evidence="8">
    <location>
        <begin position="52"/>
        <end position="66"/>
    </location>
</feature>
<evidence type="ECO:0000256" key="7">
    <source>
        <dbReference type="RuleBase" id="RU000304"/>
    </source>
</evidence>
<dbReference type="GeneID" id="17256278"/>
<comment type="similarity">
    <text evidence="7">Belongs to the protein kinase superfamily.</text>
</comment>
<dbReference type="EnsemblProtists" id="EOD10130">
    <property type="protein sequence ID" value="EOD10130"/>
    <property type="gene ID" value="EMIHUDRAFT_77004"/>
</dbReference>
<dbReference type="PANTHER" id="PTHR24349">
    <property type="entry name" value="SERINE/THREONINE-PROTEIN KINASE"/>
    <property type="match status" value="1"/>
</dbReference>
<evidence type="ECO:0000256" key="4">
    <source>
        <dbReference type="ARBA" id="ARBA00022777"/>
    </source>
</evidence>
<name>A0A0D3IFU5_EMIH1</name>
<dbReference type="AlphaFoldDB" id="A0A0D3IFU5"/>
<dbReference type="SUPFAM" id="SSF56112">
    <property type="entry name" value="Protein kinase-like (PK-like)"/>
    <property type="match status" value="1"/>
</dbReference>
<dbReference type="InterPro" id="IPR008271">
    <property type="entry name" value="Ser/Thr_kinase_AS"/>
</dbReference>
<accession>A0A0D3IFU5</accession>
<protein>
    <recommendedName>
        <fullName evidence="9">Protein kinase domain-containing protein</fullName>
    </recommendedName>
</protein>
<feature type="region of interest" description="Disordered" evidence="8">
    <location>
        <begin position="109"/>
        <end position="130"/>
    </location>
</feature>
<dbReference type="SMART" id="SM00220">
    <property type="entry name" value="S_TKc"/>
    <property type="match status" value="1"/>
</dbReference>
<feature type="region of interest" description="Disordered" evidence="8">
    <location>
        <begin position="47"/>
        <end position="66"/>
    </location>
</feature>
<dbReference type="InterPro" id="IPR050205">
    <property type="entry name" value="CDPK_Ser/Thr_kinases"/>
</dbReference>
<evidence type="ECO:0000256" key="6">
    <source>
        <dbReference type="PROSITE-ProRule" id="PRU10141"/>
    </source>
</evidence>
<dbReference type="PROSITE" id="PS00107">
    <property type="entry name" value="PROTEIN_KINASE_ATP"/>
    <property type="match status" value="1"/>
</dbReference>
<keyword evidence="2" id="KW-0808">Transferase</keyword>
<evidence type="ECO:0000256" key="1">
    <source>
        <dbReference type="ARBA" id="ARBA00022527"/>
    </source>
</evidence>
<keyword evidence="11" id="KW-1185">Reference proteome</keyword>
<dbReference type="Pfam" id="PF00069">
    <property type="entry name" value="Pkinase"/>
    <property type="match status" value="1"/>
</dbReference>
<evidence type="ECO:0000259" key="9">
    <source>
        <dbReference type="PROSITE" id="PS50011"/>
    </source>
</evidence>
<evidence type="ECO:0000256" key="5">
    <source>
        <dbReference type="ARBA" id="ARBA00022840"/>
    </source>
</evidence>
<evidence type="ECO:0000313" key="11">
    <source>
        <dbReference type="Proteomes" id="UP000013827"/>
    </source>
</evidence>
<dbReference type="eggNOG" id="KOG0032">
    <property type="taxonomic scope" value="Eukaryota"/>
</dbReference>
<feature type="region of interest" description="Disordered" evidence="8">
    <location>
        <begin position="297"/>
        <end position="335"/>
    </location>
</feature>
<dbReference type="FunFam" id="1.10.510.10:FF:000571">
    <property type="entry name" value="Maternal embryonic leucine zipper kinase"/>
    <property type="match status" value="1"/>
</dbReference>
<dbReference type="HOGENOM" id="CLU_830106_0_0_1"/>